<comment type="cofactor">
    <cofactor evidence="4">
        <name>heme</name>
        <dbReference type="ChEBI" id="CHEBI:30413"/>
    </cofactor>
</comment>
<keyword evidence="6" id="KW-1133">Transmembrane helix</keyword>
<keyword evidence="5" id="KW-0560">Oxidoreductase</keyword>
<dbReference type="InterPro" id="IPR036396">
    <property type="entry name" value="Cyt_P450_sf"/>
</dbReference>
<dbReference type="PROSITE" id="PS00086">
    <property type="entry name" value="CYTOCHROME_P450"/>
    <property type="match status" value="1"/>
</dbReference>
<comment type="similarity">
    <text evidence="1 5">Belongs to the cytochrome P450 family.</text>
</comment>
<keyword evidence="6" id="KW-0472">Membrane</keyword>
<keyword evidence="5" id="KW-0503">Monooxygenase</keyword>
<keyword evidence="6" id="KW-0812">Transmembrane</keyword>
<protein>
    <submittedName>
        <fullName evidence="7">Cytochrome P450, family 71, subfamily A, polypeptide 26</fullName>
    </submittedName>
</protein>
<dbReference type="CDD" id="cd11072">
    <property type="entry name" value="CYP71-like"/>
    <property type="match status" value="1"/>
</dbReference>
<feature type="transmembrane region" description="Helical" evidence="6">
    <location>
        <begin position="218"/>
        <end position="236"/>
    </location>
</feature>
<dbReference type="GO" id="GO:0005506">
    <property type="term" value="F:iron ion binding"/>
    <property type="evidence" value="ECO:0007669"/>
    <property type="project" value="InterPro"/>
</dbReference>
<dbReference type="Proteomes" id="UP001165190">
    <property type="component" value="Unassembled WGS sequence"/>
</dbReference>
<reference evidence="7" key="1">
    <citation type="submission" date="2023-05" db="EMBL/GenBank/DDBJ databases">
        <title>Genome and transcriptome analyses reveal genes involved in the formation of fine ridges on petal epidermal cells in Hibiscus trionum.</title>
        <authorList>
            <person name="Koshimizu S."/>
            <person name="Masuda S."/>
            <person name="Ishii T."/>
            <person name="Shirasu K."/>
            <person name="Hoshino A."/>
            <person name="Arita M."/>
        </authorList>
    </citation>
    <scope>NUCLEOTIDE SEQUENCE</scope>
    <source>
        <strain evidence="7">Hamamatsu line</strain>
    </source>
</reference>
<dbReference type="FunFam" id="1.10.630.10:FF:000011">
    <property type="entry name" value="Cytochrome P450 83B1"/>
    <property type="match status" value="1"/>
</dbReference>
<dbReference type="PRINTS" id="PR00385">
    <property type="entry name" value="P450"/>
</dbReference>
<evidence type="ECO:0000256" key="2">
    <source>
        <dbReference type="ARBA" id="ARBA00022723"/>
    </source>
</evidence>
<evidence type="ECO:0000256" key="4">
    <source>
        <dbReference type="PIRSR" id="PIRSR602401-1"/>
    </source>
</evidence>
<accession>A0A9W7JIK7</accession>
<dbReference type="GO" id="GO:0020037">
    <property type="term" value="F:heme binding"/>
    <property type="evidence" value="ECO:0007669"/>
    <property type="project" value="InterPro"/>
</dbReference>
<sequence length="508" mass="57900">MEFVNGVKLYGNPLFPCMFLFISFVIIFYLQLAKTKKKLNLPPSPPWLPIIGNFHQLGKLPHRSLRNLASKHGPLLLLQLGHNPTLVVSTAEMAEKVIKSHDVAFSSRPKTTAANTLLYGCTDVGFAPYGEYWRQVRKLSVVELFSHKRVESFQFVRDEEVELLVNKIRKASINGQTVNLTKMVFSVSNNIVSRCAIGRKIEEEHEDGGKFSELARRVMALLASFSIGDAFPYLWWMDYLTGFIPKLKATSAELDELLDQIIEERKDSDEVNPKKDFLSIMLELQKDGEIEMELTQDNIKAILMDMFIGGTDTTSTTTEWLMAELLKHPNIMKKVQEEVRMVVGNKPKIEADDINKMHYLKCVIKETLRLHPAVALLVPRQTSTTVKLFDYDIPSGITVFINAWAIQRDPRWWDKPEEFIPERFENNGVDFKGHDFQFIPFGCGRRRCPGLPFGVASVEYLSANLLYWFDWELCGGGSAENLDMDEVYGLTVNKKIPLHLLPVSHLSV</sequence>
<dbReference type="InterPro" id="IPR001128">
    <property type="entry name" value="Cyt_P450"/>
</dbReference>
<dbReference type="InterPro" id="IPR017972">
    <property type="entry name" value="Cyt_P450_CS"/>
</dbReference>
<keyword evidence="4 5" id="KW-0349">Heme</keyword>
<evidence type="ECO:0000256" key="5">
    <source>
        <dbReference type="RuleBase" id="RU000461"/>
    </source>
</evidence>
<dbReference type="OrthoDB" id="1470350at2759"/>
<proteinExistence type="inferred from homology"/>
<dbReference type="Gene3D" id="1.10.630.10">
    <property type="entry name" value="Cytochrome P450"/>
    <property type="match status" value="1"/>
</dbReference>
<evidence type="ECO:0000256" key="3">
    <source>
        <dbReference type="ARBA" id="ARBA00023004"/>
    </source>
</evidence>
<dbReference type="GO" id="GO:0016705">
    <property type="term" value="F:oxidoreductase activity, acting on paired donors, with incorporation or reduction of molecular oxygen"/>
    <property type="evidence" value="ECO:0007669"/>
    <property type="project" value="InterPro"/>
</dbReference>
<gene>
    <name evidence="7" type="ORF">HRI_005070600</name>
</gene>
<dbReference type="InterPro" id="IPR002401">
    <property type="entry name" value="Cyt_P450_E_grp-I"/>
</dbReference>
<evidence type="ECO:0000256" key="6">
    <source>
        <dbReference type="SAM" id="Phobius"/>
    </source>
</evidence>
<dbReference type="GO" id="GO:0004497">
    <property type="term" value="F:monooxygenase activity"/>
    <property type="evidence" value="ECO:0007669"/>
    <property type="project" value="UniProtKB-KW"/>
</dbReference>
<comment type="caution">
    <text evidence="7">The sequence shown here is derived from an EMBL/GenBank/DDBJ whole genome shotgun (WGS) entry which is preliminary data.</text>
</comment>
<dbReference type="AlphaFoldDB" id="A0A9W7JIK7"/>
<dbReference type="SUPFAM" id="SSF48264">
    <property type="entry name" value="Cytochrome P450"/>
    <property type="match status" value="1"/>
</dbReference>
<feature type="binding site" description="axial binding residue" evidence="4">
    <location>
        <position position="448"/>
    </location>
    <ligand>
        <name>heme</name>
        <dbReference type="ChEBI" id="CHEBI:30413"/>
    </ligand>
    <ligandPart>
        <name>Fe</name>
        <dbReference type="ChEBI" id="CHEBI:18248"/>
    </ligandPart>
</feature>
<dbReference type="PRINTS" id="PR00463">
    <property type="entry name" value="EP450I"/>
</dbReference>
<evidence type="ECO:0000256" key="1">
    <source>
        <dbReference type="ARBA" id="ARBA00010617"/>
    </source>
</evidence>
<dbReference type="EMBL" id="BSYR01000068">
    <property type="protein sequence ID" value="GMJ14014.1"/>
    <property type="molecule type" value="Genomic_DNA"/>
</dbReference>
<feature type="transmembrane region" description="Helical" evidence="6">
    <location>
        <begin position="13"/>
        <end position="32"/>
    </location>
</feature>
<name>A0A9W7JIK7_HIBTR</name>
<dbReference type="Pfam" id="PF00067">
    <property type="entry name" value="p450"/>
    <property type="match status" value="1"/>
</dbReference>
<dbReference type="PANTHER" id="PTHR47955:SF15">
    <property type="entry name" value="CYTOCHROME P450 71A2-LIKE"/>
    <property type="match status" value="1"/>
</dbReference>
<evidence type="ECO:0000313" key="7">
    <source>
        <dbReference type="EMBL" id="GMJ14014.1"/>
    </source>
</evidence>
<organism evidence="7 8">
    <name type="scientific">Hibiscus trionum</name>
    <name type="common">Flower of an hour</name>
    <dbReference type="NCBI Taxonomy" id="183268"/>
    <lineage>
        <taxon>Eukaryota</taxon>
        <taxon>Viridiplantae</taxon>
        <taxon>Streptophyta</taxon>
        <taxon>Embryophyta</taxon>
        <taxon>Tracheophyta</taxon>
        <taxon>Spermatophyta</taxon>
        <taxon>Magnoliopsida</taxon>
        <taxon>eudicotyledons</taxon>
        <taxon>Gunneridae</taxon>
        <taxon>Pentapetalae</taxon>
        <taxon>rosids</taxon>
        <taxon>malvids</taxon>
        <taxon>Malvales</taxon>
        <taxon>Malvaceae</taxon>
        <taxon>Malvoideae</taxon>
        <taxon>Hibiscus</taxon>
    </lineage>
</organism>
<keyword evidence="3 4" id="KW-0408">Iron</keyword>
<evidence type="ECO:0000313" key="8">
    <source>
        <dbReference type="Proteomes" id="UP001165190"/>
    </source>
</evidence>
<keyword evidence="2 4" id="KW-0479">Metal-binding</keyword>
<keyword evidence="8" id="KW-1185">Reference proteome</keyword>
<dbReference type="PANTHER" id="PTHR47955">
    <property type="entry name" value="CYTOCHROME P450 FAMILY 71 PROTEIN"/>
    <property type="match status" value="1"/>
</dbReference>